<dbReference type="NCBIfam" id="NF008633">
    <property type="entry name" value="PRK11622.1"/>
    <property type="match status" value="1"/>
</dbReference>
<reference evidence="2 4" key="1">
    <citation type="submission" date="2018-11" db="EMBL/GenBank/DDBJ databases">
        <title>Shewanella sp. M2.</title>
        <authorList>
            <person name="Hwang Y.J."/>
            <person name="Hwang C.Y."/>
        </authorList>
    </citation>
    <scope>NUCLEOTIDE SEQUENCE [LARGE SCALE GENOMIC DNA]</scope>
    <source>
        <strain evidence="2 4">M2</strain>
    </source>
</reference>
<dbReference type="PIRSF" id="PIRSF029172">
    <property type="entry name" value="UCP029172_ABC_sbc_YnjB"/>
    <property type="match status" value="1"/>
</dbReference>
<dbReference type="EMBL" id="CP034073">
    <property type="protein sequence ID" value="AZG35246.1"/>
    <property type="molecule type" value="Genomic_DNA"/>
</dbReference>
<reference evidence="3" key="3">
    <citation type="submission" date="2018-11" db="EMBL/GenBank/DDBJ databases">
        <authorList>
            <person name="Hwang Y.J."/>
            <person name="Hwang C.Y."/>
        </authorList>
    </citation>
    <scope>NUCLEOTIDE SEQUENCE</scope>
    <source>
        <strain evidence="3">R106</strain>
    </source>
</reference>
<dbReference type="OrthoDB" id="3239593at2"/>
<dbReference type="SUPFAM" id="SSF53850">
    <property type="entry name" value="Periplasmic binding protein-like II"/>
    <property type="match status" value="1"/>
</dbReference>
<dbReference type="Pfam" id="PF13416">
    <property type="entry name" value="SBP_bac_8"/>
    <property type="match status" value="1"/>
</dbReference>
<dbReference type="Proteomes" id="UP000273778">
    <property type="component" value="Chromosome"/>
</dbReference>
<dbReference type="InterPro" id="IPR006059">
    <property type="entry name" value="SBP"/>
</dbReference>
<feature type="compositionally biased region" description="Polar residues" evidence="1">
    <location>
        <begin position="388"/>
        <end position="406"/>
    </location>
</feature>
<gene>
    <name evidence="3" type="ORF">EGC77_06185</name>
    <name evidence="2" type="ORF">EGC80_10140</name>
</gene>
<dbReference type="EMBL" id="RKKB01000002">
    <property type="protein sequence ID" value="RPA33582.1"/>
    <property type="molecule type" value="Genomic_DNA"/>
</dbReference>
<organism evidence="3 5">
    <name type="scientific">Shewanella psychromarinicola</name>
    <dbReference type="NCBI Taxonomy" id="2487742"/>
    <lineage>
        <taxon>Bacteria</taxon>
        <taxon>Pseudomonadati</taxon>
        <taxon>Pseudomonadota</taxon>
        <taxon>Gammaproteobacteria</taxon>
        <taxon>Alteromonadales</taxon>
        <taxon>Shewanellaceae</taxon>
        <taxon>Shewanella</taxon>
    </lineage>
</organism>
<evidence type="ECO:0000256" key="1">
    <source>
        <dbReference type="SAM" id="MobiDB-lite"/>
    </source>
</evidence>
<dbReference type="PANTHER" id="PTHR42779">
    <property type="entry name" value="PROTEIN YNJB"/>
    <property type="match status" value="1"/>
</dbReference>
<dbReference type="Gene3D" id="3.40.190.10">
    <property type="entry name" value="Periplasmic binding protein-like II"/>
    <property type="match status" value="3"/>
</dbReference>
<evidence type="ECO:0000313" key="2">
    <source>
        <dbReference type="EMBL" id="AZG35246.1"/>
    </source>
</evidence>
<dbReference type="InterPro" id="IPR027020">
    <property type="entry name" value="YnjB"/>
</dbReference>
<protein>
    <submittedName>
        <fullName evidence="3">ABC transporter substrate-binding protein</fullName>
    </submittedName>
</protein>
<evidence type="ECO:0000313" key="3">
    <source>
        <dbReference type="EMBL" id="RPA33582.1"/>
    </source>
</evidence>
<feature type="region of interest" description="Disordered" evidence="1">
    <location>
        <begin position="388"/>
        <end position="412"/>
    </location>
</feature>
<keyword evidence="4" id="KW-1185">Reference proteome</keyword>
<name>A0A3N4E9T9_9GAMM</name>
<dbReference type="RefSeq" id="WP_124012252.1">
    <property type="nucleotide sequence ID" value="NZ_CP034073.1"/>
</dbReference>
<proteinExistence type="predicted"/>
<reference evidence="5" key="2">
    <citation type="submission" date="2018-11" db="EMBL/GenBank/DDBJ databases">
        <title>Shewanella sp. R106.</title>
        <authorList>
            <person name="Hwang Y.J."/>
            <person name="Hwang C.Y."/>
        </authorList>
    </citation>
    <scope>NUCLEOTIDE SEQUENCE [LARGE SCALE GENOMIC DNA]</scope>
    <source>
        <strain evidence="5">R106</strain>
    </source>
</reference>
<evidence type="ECO:0000313" key="5">
    <source>
        <dbReference type="Proteomes" id="UP000278855"/>
    </source>
</evidence>
<sequence>MSLDKIIFLIKRPKAILHIVAATALGFFICASFGAGVAYAKTNEQAAWSDIEARGANQEVYFHAWGGDPQINRYIQWVADQLDQQYHIKLHHVKLTDTSEAVSRVLAEKSAANDHNGQVDLVWINGENFAAMAKHQLLTPNWVPQLPNFSLTDPDNNPAMTRDFGVPTLGMEAPWGKAALTFYYDNLVSQTPPQTLPQLSQWTQQHPGRFTYPKPPDFLAMSFLKYALIVLNSSQPAAIKNLLYQPATAQSQALLLPVLWQYLDKLHPNLWRKGQHFMSSGMALRRLMGDSELALAFTFSAADVPAAVARFDLPDSIRSYRMRDGSLSNIHFIAIPYNATHIDSAKLAVNFLLSPEAQAKKQQPSVWGDTSVIAQSQLPATQQAWFQPPTQSHPSAIIANQDSSPALSEPDPSWTKVIATQWLQRYGVMR</sequence>
<dbReference type="PANTHER" id="PTHR42779:SF1">
    <property type="entry name" value="PROTEIN YNJB"/>
    <property type="match status" value="1"/>
</dbReference>
<dbReference type="AlphaFoldDB" id="A0A3N4E9T9"/>
<dbReference type="KEGG" id="spsr:EGC80_10140"/>
<dbReference type="Proteomes" id="UP000278855">
    <property type="component" value="Unassembled WGS sequence"/>
</dbReference>
<accession>A0A3N4E9T9</accession>
<evidence type="ECO:0000313" key="4">
    <source>
        <dbReference type="Proteomes" id="UP000273778"/>
    </source>
</evidence>